<dbReference type="Proteomes" id="UP000187209">
    <property type="component" value="Unassembled WGS sequence"/>
</dbReference>
<accession>A0A1R2C789</accession>
<evidence type="ECO:0000313" key="6">
    <source>
        <dbReference type="EMBL" id="OMJ84795.1"/>
    </source>
</evidence>
<evidence type="ECO:0008006" key="8">
    <source>
        <dbReference type="Google" id="ProtNLM"/>
    </source>
</evidence>
<organism evidence="6 7">
    <name type="scientific">Stentor coeruleus</name>
    <dbReference type="NCBI Taxonomy" id="5963"/>
    <lineage>
        <taxon>Eukaryota</taxon>
        <taxon>Sar</taxon>
        <taxon>Alveolata</taxon>
        <taxon>Ciliophora</taxon>
        <taxon>Postciliodesmatophora</taxon>
        <taxon>Heterotrichea</taxon>
        <taxon>Heterotrichida</taxon>
        <taxon>Stentoridae</taxon>
        <taxon>Stentor</taxon>
    </lineage>
</organism>
<feature type="transmembrane region" description="Helical" evidence="5">
    <location>
        <begin position="1011"/>
        <end position="1033"/>
    </location>
</feature>
<gene>
    <name evidence="6" type="ORF">SteCoe_14051</name>
</gene>
<feature type="transmembrane region" description="Helical" evidence="5">
    <location>
        <begin position="1075"/>
        <end position="1094"/>
    </location>
</feature>
<proteinExistence type="predicted"/>
<dbReference type="InterPro" id="IPR036322">
    <property type="entry name" value="WD40_repeat_dom_sf"/>
</dbReference>
<dbReference type="Pfam" id="PF00400">
    <property type="entry name" value="WD40"/>
    <property type="match status" value="2"/>
</dbReference>
<keyword evidence="5" id="KW-0472">Membrane</keyword>
<keyword evidence="5" id="KW-1133">Transmembrane helix</keyword>
<dbReference type="PANTHER" id="PTHR22847">
    <property type="entry name" value="WD40 REPEAT PROTEIN"/>
    <property type="match status" value="1"/>
</dbReference>
<feature type="compositionally biased region" description="Polar residues" evidence="4">
    <location>
        <begin position="1"/>
        <end position="11"/>
    </location>
</feature>
<evidence type="ECO:0000256" key="4">
    <source>
        <dbReference type="SAM" id="MobiDB-lite"/>
    </source>
</evidence>
<keyword evidence="5" id="KW-0812">Transmembrane</keyword>
<feature type="transmembrane region" description="Helical" evidence="5">
    <location>
        <begin position="1114"/>
        <end position="1132"/>
    </location>
</feature>
<evidence type="ECO:0000256" key="5">
    <source>
        <dbReference type="SAM" id="Phobius"/>
    </source>
</evidence>
<evidence type="ECO:0000256" key="2">
    <source>
        <dbReference type="ARBA" id="ARBA00022737"/>
    </source>
</evidence>
<dbReference type="InterPro" id="IPR036770">
    <property type="entry name" value="Ankyrin_rpt-contain_sf"/>
</dbReference>
<keyword evidence="2" id="KW-0677">Repeat</keyword>
<dbReference type="PROSITE" id="PS50294">
    <property type="entry name" value="WD_REPEATS_REGION"/>
    <property type="match status" value="1"/>
</dbReference>
<dbReference type="GO" id="GO:1990234">
    <property type="term" value="C:transferase complex"/>
    <property type="evidence" value="ECO:0007669"/>
    <property type="project" value="UniProtKB-ARBA"/>
</dbReference>
<name>A0A1R2C789_9CILI</name>
<evidence type="ECO:0000313" key="7">
    <source>
        <dbReference type="Proteomes" id="UP000187209"/>
    </source>
</evidence>
<dbReference type="EMBL" id="MPUH01000258">
    <property type="protein sequence ID" value="OMJ84795.1"/>
    <property type="molecule type" value="Genomic_DNA"/>
</dbReference>
<dbReference type="PROSITE" id="PS50082">
    <property type="entry name" value="WD_REPEATS_2"/>
    <property type="match status" value="1"/>
</dbReference>
<feature type="repeat" description="WD" evidence="3">
    <location>
        <begin position="612"/>
        <end position="653"/>
    </location>
</feature>
<dbReference type="InterPro" id="IPR001680">
    <property type="entry name" value="WD40_rpt"/>
</dbReference>
<protein>
    <recommendedName>
        <fullName evidence="8">Ion transport domain-containing protein</fullName>
    </recommendedName>
</protein>
<sequence>MSSTRSMITQSNRRKTKFDKNDESQFSEELIEMKKVLRIMKLQKDMTITNSSRLKIIDENFNRRTKSFAFTHDSKYIASGCENYSVAIFNLEMLDQGIEAKTIIGTIGMGVLSLVFSPISYSLITLIEENNVYIWPDVLTPENQENYNLSAEENANFLAVSPNGKYLAIGYDQGLIQVFSLETRLVTICSFNQSSQQGPVIKSLIFTSDSTCLISGCDQGFIKAWSLRRKALKFKLKKHSKEILYFDIGKKYEHKQQSNINGDLLVSCCEDEIRLWDLETKTIYYKQKKDKFQFSSISLSYDREILAVGYAGTSKIDFINIENMKLESKMEGNQNTISTLIFTKDGKYLAIADHNKILLQVLTYQADIIQESQTSILNICMSNDMKNLASVIDGQVVIKDFTLENSYKTIETGESKVMAIAFSSNSKYIALGLEDGGVVVYDFDYDLKEVMRLKFEFKVYDIAFTKDNNKVILTQNKSLKVIEINTGKIEIYDKHYDEILCLAVSDDWIISGGLDNNLIFWKYIDDNSIILPNDNEVPLSEHEENIAKKLEFVCAINAHTTPITAVAIYSPSILSITQKNNPISLAATGSADSQIILWRLDQKSKEFIIEKNSDHAGSIRFISFSQDGNFFASTSESDSIKIWNIKEKYMILTIKETYPNLKGYISSDYSIISSSGTCIKSWNWKNPTGVRVNKNNKIVKTALMSPCMKFCTFTYETNETEILYLKPEQKMIPNSQQIIIQRVTRPMVNFSALYNPLFQNFINFNNLINCIQSNDYKSLSLNSLSCTISEYGYTGLHIAAFKGISTILEDLLQKQTIPLRVDSFGHSPLFYSIERQQHRCADILIKYLIKLSLNPDQTLFLMSIHSIRNDLALIIKGSSVHLQSFFDVCLYTPLDSTHFGSPLSEFPMVLLKTSSIALDSDFISDNKTNRMPLKLLRSHFPFSGNSCTVSNTKLLNSIIQCENEDIFRSEFIQYFILQKWNSSFLLIYAITGLLWVNLALVVISFQLPEMYLVDFCSVLALFNSILFFIELAQIKSLRWDYVKDVWNWIDMLGIYITYVFIVAVLYGGIEVYSLLKWLVIALNFIKGLTGFRAFESTRYYVKLIIQSLYDIKSFIGIFIYTVFCFGLLNIVSNKSEINFYNLFISPLAFTVGKIEEFNLLGNDDNYSLVGHYLTIILAVIISIILMLNLIISILENSFDEFQFKETIYNFQEMAQVVLEIELIKIIFMKTQGEEQYLHICTKANTNENSSWSGKVLDIRECIQQGSAKMKKKVSLINQSLQIINQEIDENTQATEKKLRKIDLRLTEYLSSIGVQQERLSFMP</sequence>
<dbReference type="SUPFAM" id="SSF50978">
    <property type="entry name" value="WD40 repeat-like"/>
    <property type="match status" value="1"/>
</dbReference>
<dbReference type="SMART" id="SM00320">
    <property type="entry name" value="WD40"/>
    <property type="match status" value="10"/>
</dbReference>
<dbReference type="SUPFAM" id="SSF48403">
    <property type="entry name" value="Ankyrin repeat"/>
    <property type="match status" value="1"/>
</dbReference>
<dbReference type="PANTHER" id="PTHR22847:SF637">
    <property type="entry name" value="WD REPEAT DOMAIN 5B"/>
    <property type="match status" value="1"/>
</dbReference>
<feature type="region of interest" description="Disordered" evidence="4">
    <location>
        <begin position="1"/>
        <end position="21"/>
    </location>
</feature>
<evidence type="ECO:0000256" key="1">
    <source>
        <dbReference type="ARBA" id="ARBA00022574"/>
    </source>
</evidence>
<feature type="transmembrane region" description="Helical" evidence="5">
    <location>
        <begin position="985"/>
        <end position="1005"/>
    </location>
</feature>
<keyword evidence="7" id="KW-1185">Reference proteome</keyword>
<feature type="transmembrane region" description="Helical" evidence="5">
    <location>
        <begin position="1169"/>
        <end position="1194"/>
    </location>
</feature>
<dbReference type="InterPro" id="IPR015943">
    <property type="entry name" value="WD40/YVTN_repeat-like_dom_sf"/>
</dbReference>
<dbReference type="InterPro" id="IPR011047">
    <property type="entry name" value="Quinoprotein_ADH-like_sf"/>
</dbReference>
<dbReference type="SUPFAM" id="SSF50998">
    <property type="entry name" value="Quinoprotein alcohol dehydrogenase-like"/>
    <property type="match status" value="1"/>
</dbReference>
<feature type="transmembrane region" description="Helical" evidence="5">
    <location>
        <begin position="1045"/>
        <end position="1069"/>
    </location>
</feature>
<evidence type="ECO:0000256" key="3">
    <source>
        <dbReference type="PROSITE-ProRule" id="PRU00221"/>
    </source>
</evidence>
<dbReference type="Gene3D" id="1.25.40.20">
    <property type="entry name" value="Ankyrin repeat-containing domain"/>
    <property type="match status" value="1"/>
</dbReference>
<reference evidence="6 7" key="1">
    <citation type="submission" date="2016-11" db="EMBL/GenBank/DDBJ databases">
        <title>The macronuclear genome of Stentor coeruleus: a giant cell with tiny introns.</title>
        <authorList>
            <person name="Slabodnick M."/>
            <person name="Ruby J.G."/>
            <person name="Reiff S.B."/>
            <person name="Swart E.C."/>
            <person name="Gosai S."/>
            <person name="Prabakaran S."/>
            <person name="Witkowska E."/>
            <person name="Larue G.E."/>
            <person name="Fisher S."/>
            <person name="Freeman R.M."/>
            <person name="Gunawardena J."/>
            <person name="Chu W."/>
            <person name="Stover N.A."/>
            <person name="Gregory B.D."/>
            <person name="Nowacki M."/>
            <person name="Derisi J."/>
            <person name="Roy S.W."/>
            <person name="Marshall W.F."/>
            <person name="Sood P."/>
        </authorList>
    </citation>
    <scope>NUCLEOTIDE SEQUENCE [LARGE SCALE GENOMIC DNA]</scope>
    <source>
        <strain evidence="6">WM001</strain>
    </source>
</reference>
<dbReference type="Gene3D" id="2.130.10.10">
    <property type="entry name" value="YVTN repeat-like/Quinoprotein amine dehydrogenase"/>
    <property type="match status" value="4"/>
</dbReference>
<comment type="caution">
    <text evidence="6">The sequence shown here is derived from an EMBL/GenBank/DDBJ whole genome shotgun (WGS) entry which is preliminary data.</text>
</comment>
<keyword evidence="1 3" id="KW-0853">WD repeat</keyword>